<evidence type="ECO:0000313" key="7">
    <source>
        <dbReference type="Proteomes" id="UP000249524"/>
    </source>
</evidence>
<keyword evidence="2" id="KW-0963">Cytoplasm</keyword>
<protein>
    <submittedName>
        <fullName evidence="6">Iron-sulfur cluster repair di-iron protein</fullName>
    </submittedName>
</protein>
<keyword evidence="7" id="KW-1185">Reference proteome</keyword>
<dbReference type="GO" id="GO:0005737">
    <property type="term" value="C:cytoplasm"/>
    <property type="evidence" value="ECO:0007669"/>
    <property type="project" value="UniProtKB-SubCell"/>
</dbReference>
<dbReference type="AlphaFoldDB" id="A0A328BJV8"/>
<dbReference type="InterPro" id="IPR019903">
    <property type="entry name" value="RIC_family"/>
</dbReference>
<evidence type="ECO:0000256" key="4">
    <source>
        <dbReference type="ARBA" id="ARBA00023004"/>
    </source>
</evidence>
<feature type="domain" description="Hemerythrin-like" evidence="5">
    <location>
        <begin position="37"/>
        <end position="172"/>
    </location>
</feature>
<comment type="subcellular location">
    <subcellularLocation>
        <location evidence="1">Cytoplasm</location>
    </subcellularLocation>
</comment>
<proteinExistence type="predicted"/>
<evidence type="ECO:0000256" key="1">
    <source>
        <dbReference type="ARBA" id="ARBA00004496"/>
    </source>
</evidence>
<sequence>MLEDVHVAHAAPCHPEALSLAAANDRSLDVPGLIELILTRFHETHRREFPEAIRLARKVEAVHAAEAECPRGLADHLAFMADDLEGHQQREELVLFPMMLRGGSPMIGMPIGRMMAEHRDVEDQLARLRALTHDHAAPPGACHTWQALVRACRKLDVDLTEHMRLENEVLFQHFLD</sequence>
<keyword evidence="3" id="KW-0479">Metal-binding</keyword>
<evidence type="ECO:0000259" key="5">
    <source>
        <dbReference type="Pfam" id="PF01814"/>
    </source>
</evidence>
<dbReference type="Gene3D" id="1.20.120.520">
    <property type="entry name" value="nmb1532 protein domain like"/>
    <property type="match status" value="1"/>
</dbReference>
<evidence type="ECO:0000256" key="2">
    <source>
        <dbReference type="ARBA" id="ARBA00022490"/>
    </source>
</evidence>
<dbReference type="Pfam" id="PF01814">
    <property type="entry name" value="Hemerythrin"/>
    <property type="match status" value="1"/>
</dbReference>
<accession>A0A328BJV8</accession>
<dbReference type="OrthoDB" id="9797132at2"/>
<dbReference type="PANTHER" id="PTHR36438:SF1">
    <property type="entry name" value="IRON-SULFUR CLUSTER REPAIR PROTEIN YTFE"/>
    <property type="match status" value="1"/>
</dbReference>
<organism evidence="6 7">
    <name type="scientific">Phenylobacterium kunshanense</name>
    <dbReference type="NCBI Taxonomy" id="1445034"/>
    <lineage>
        <taxon>Bacteria</taxon>
        <taxon>Pseudomonadati</taxon>
        <taxon>Pseudomonadota</taxon>
        <taxon>Alphaproteobacteria</taxon>
        <taxon>Caulobacterales</taxon>
        <taxon>Caulobacteraceae</taxon>
        <taxon>Phenylobacterium</taxon>
    </lineage>
</organism>
<name>A0A328BJV8_9CAUL</name>
<evidence type="ECO:0000313" key="6">
    <source>
        <dbReference type="EMBL" id="RAK66286.1"/>
    </source>
</evidence>
<dbReference type="GO" id="GO:0046872">
    <property type="term" value="F:metal ion binding"/>
    <property type="evidence" value="ECO:0007669"/>
    <property type="project" value="UniProtKB-KW"/>
</dbReference>
<dbReference type="Proteomes" id="UP000249524">
    <property type="component" value="Unassembled WGS sequence"/>
</dbReference>
<dbReference type="PANTHER" id="PTHR36438">
    <property type="entry name" value="IRON-SULFUR CLUSTER REPAIR PROTEIN YTFE"/>
    <property type="match status" value="1"/>
</dbReference>
<evidence type="ECO:0000256" key="3">
    <source>
        <dbReference type="ARBA" id="ARBA00022723"/>
    </source>
</evidence>
<keyword evidence="4" id="KW-0408">Iron</keyword>
<dbReference type="InterPro" id="IPR012312">
    <property type="entry name" value="Hemerythrin-like"/>
</dbReference>
<comment type="caution">
    <text evidence="6">The sequence shown here is derived from an EMBL/GenBank/DDBJ whole genome shotgun (WGS) entry which is preliminary data.</text>
</comment>
<reference evidence="6 7" key="1">
    <citation type="submission" date="2018-05" db="EMBL/GenBank/DDBJ databases">
        <authorList>
            <person name="Lanie J.A."/>
            <person name="Ng W.-L."/>
            <person name="Kazmierczak K.M."/>
            <person name="Andrzejewski T.M."/>
            <person name="Davidsen T.M."/>
            <person name="Wayne K.J."/>
            <person name="Tettelin H."/>
            <person name="Glass J.I."/>
            <person name="Rusch D."/>
            <person name="Podicherti R."/>
            <person name="Tsui H.-C.T."/>
            <person name="Winkler M.E."/>
        </authorList>
    </citation>
    <scope>NUCLEOTIDE SEQUENCE [LARGE SCALE GENOMIC DNA]</scope>
    <source>
        <strain evidence="6 7">BUT-10</strain>
    </source>
</reference>
<gene>
    <name evidence="6" type="ORF">DJ019_08505</name>
</gene>
<dbReference type="EMBL" id="QFYS01000003">
    <property type="protein sequence ID" value="RAK66286.1"/>
    <property type="molecule type" value="Genomic_DNA"/>
</dbReference>
<dbReference type="RefSeq" id="WP_111275595.1">
    <property type="nucleotide sequence ID" value="NZ_QFYS01000003.1"/>
</dbReference>